<reference evidence="2 3" key="1">
    <citation type="submission" date="2024-04" db="EMBL/GenBank/DDBJ databases">
        <authorList>
            <person name="Fracassetti M."/>
        </authorList>
    </citation>
    <scope>NUCLEOTIDE SEQUENCE [LARGE SCALE GENOMIC DNA]</scope>
</reference>
<dbReference type="GO" id="GO:0004523">
    <property type="term" value="F:RNA-DNA hybrid ribonuclease activity"/>
    <property type="evidence" value="ECO:0007669"/>
    <property type="project" value="InterPro"/>
</dbReference>
<dbReference type="InterPro" id="IPR044730">
    <property type="entry name" value="RNase_H-like_dom_plant"/>
</dbReference>
<dbReference type="Pfam" id="PF13456">
    <property type="entry name" value="RVT_3"/>
    <property type="match status" value="1"/>
</dbReference>
<dbReference type="InterPro" id="IPR053151">
    <property type="entry name" value="RNase_H-like"/>
</dbReference>
<dbReference type="SUPFAM" id="SSF53098">
    <property type="entry name" value="Ribonuclease H-like"/>
    <property type="match status" value="1"/>
</dbReference>
<dbReference type="EMBL" id="OZ034816">
    <property type="protein sequence ID" value="CAL1375090.1"/>
    <property type="molecule type" value="Genomic_DNA"/>
</dbReference>
<dbReference type="AlphaFoldDB" id="A0AAV2DNL5"/>
<keyword evidence="3" id="KW-1185">Reference proteome</keyword>
<evidence type="ECO:0000313" key="2">
    <source>
        <dbReference type="EMBL" id="CAL1375090.1"/>
    </source>
</evidence>
<organism evidence="2 3">
    <name type="scientific">Linum trigynum</name>
    <dbReference type="NCBI Taxonomy" id="586398"/>
    <lineage>
        <taxon>Eukaryota</taxon>
        <taxon>Viridiplantae</taxon>
        <taxon>Streptophyta</taxon>
        <taxon>Embryophyta</taxon>
        <taxon>Tracheophyta</taxon>
        <taxon>Spermatophyta</taxon>
        <taxon>Magnoliopsida</taxon>
        <taxon>eudicotyledons</taxon>
        <taxon>Gunneridae</taxon>
        <taxon>Pentapetalae</taxon>
        <taxon>rosids</taxon>
        <taxon>fabids</taxon>
        <taxon>Malpighiales</taxon>
        <taxon>Linaceae</taxon>
        <taxon>Linum</taxon>
    </lineage>
</organism>
<accession>A0AAV2DNL5</accession>
<dbReference type="InterPro" id="IPR002156">
    <property type="entry name" value="RNaseH_domain"/>
</dbReference>
<feature type="domain" description="RNase H type-1" evidence="1">
    <location>
        <begin position="286"/>
        <end position="416"/>
    </location>
</feature>
<dbReference type="Gene3D" id="3.30.420.10">
    <property type="entry name" value="Ribonuclease H-like superfamily/Ribonuclease H"/>
    <property type="match status" value="1"/>
</dbReference>
<proteinExistence type="predicted"/>
<sequence>MPLMKQATAWSICDETTTGFWTHPWINHETILEDFLQEDLSEEDLNSSVAEWTTEEGTWDWRRLNSLLPVEILALIAGTDVPLPGSGEDKHKWGIEQDGNFSLKSAYCLASDALGKEEDAIWKGIWKWKGPNKIKHFMWLVTHNRLMTNKERAKRGLTTNSNCPHCNNTEETVEHILRRCKKTEGVWNHFNFFITAQDPSQDFKTWLLNNMKDQSKGTEFGIICWCLWKQRNEEAMEGKSFSEMGLIKRISACFTINTNAVTNSACIGLVKTSNRERRFISWKPPKEGWIQLQSDGSYKRSNRSAAAGGLLRDHLGKCTAAYACNLGSCTITRAELKGAVEGLKIAWEKGYRKVEVNLDSNTAVSILKEKGDTSSNHGLLALQAKELLSRSWTVNINHVYRECNSAADFLASMGHDLHFGTHQLDTCDPKLLYWLNYDARETSQERDILI</sequence>
<dbReference type="GO" id="GO:0003676">
    <property type="term" value="F:nucleic acid binding"/>
    <property type="evidence" value="ECO:0007669"/>
    <property type="project" value="InterPro"/>
</dbReference>
<dbReference type="InterPro" id="IPR036397">
    <property type="entry name" value="RNaseH_sf"/>
</dbReference>
<dbReference type="PANTHER" id="PTHR47723:SF13">
    <property type="entry name" value="PUTATIVE-RELATED"/>
    <property type="match status" value="1"/>
</dbReference>
<evidence type="ECO:0000259" key="1">
    <source>
        <dbReference type="PROSITE" id="PS50879"/>
    </source>
</evidence>
<gene>
    <name evidence="2" type="ORF">LTRI10_LOCUS16912</name>
</gene>
<dbReference type="CDD" id="cd06222">
    <property type="entry name" value="RNase_H_like"/>
    <property type="match status" value="1"/>
</dbReference>
<dbReference type="Proteomes" id="UP001497516">
    <property type="component" value="Chromosome 3"/>
</dbReference>
<evidence type="ECO:0000313" key="3">
    <source>
        <dbReference type="Proteomes" id="UP001497516"/>
    </source>
</evidence>
<dbReference type="Pfam" id="PF13966">
    <property type="entry name" value="zf-RVT"/>
    <property type="match status" value="1"/>
</dbReference>
<name>A0AAV2DNL5_9ROSI</name>
<dbReference type="PANTHER" id="PTHR47723">
    <property type="entry name" value="OS05G0353850 PROTEIN"/>
    <property type="match status" value="1"/>
</dbReference>
<dbReference type="PROSITE" id="PS50879">
    <property type="entry name" value="RNASE_H_1"/>
    <property type="match status" value="1"/>
</dbReference>
<dbReference type="InterPro" id="IPR026960">
    <property type="entry name" value="RVT-Znf"/>
</dbReference>
<dbReference type="InterPro" id="IPR012337">
    <property type="entry name" value="RNaseH-like_sf"/>
</dbReference>
<protein>
    <recommendedName>
        <fullName evidence="1">RNase H type-1 domain-containing protein</fullName>
    </recommendedName>
</protein>